<dbReference type="EMBL" id="FOHK01000007">
    <property type="protein sequence ID" value="SET36863.1"/>
    <property type="molecule type" value="Genomic_DNA"/>
</dbReference>
<dbReference type="RefSeq" id="WP_093329133.1">
    <property type="nucleotide sequence ID" value="NZ_AP027363.1"/>
</dbReference>
<dbReference type="GO" id="GO:0005886">
    <property type="term" value="C:plasma membrane"/>
    <property type="evidence" value="ECO:0007669"/>
    <property type="project" value="UniProtKB-SubCell"/>
</dbReference>
<evidence type="ECO:0000256" key="1">
    <source>
        <dbReference type="ARBA" id="ARBA00004651"/>
    </source>
</evidence>
<feature type="transmembrane region" description="Helical" evidence="7">
    <location>
        <begin position="82"/>
        <end position="100"/>
    </location>
</feature>
<sequence length="479" mass="53108">MTQDNLKQQVLHSIKWVALGKAATQLIRWIITFWVIRLLTPEDYGEVAMADVLFGFFTLMLGSFITPSIIQAKELSTHTLKKLFGAIILVYCTFFIVQLSLADAVGRYYQSSNVADILSLNAWCFLILIFQVIPAALMYREMDFKKLAIITAIATVFATLVTLALALMGYGFWSIIWGEIVLVVVKTVLVFAVKPLWLLPDFKLKPILPMIKFGGLLTLNAILFYVFLHMDIMIAGRILSPMEVGLFAVGLQFALMPQKKILPLLRQVAFPAFSKIQDNKARVNHYILKAQRLSFLATVPIFWGLASVVDVVIPLILGEKWVGAVMPAMIVLFIMPLRFSDELFNPAIKGIGNARHMLINALISIPILFVGIVAFSDMGAIGIAIAWAVSYPLIYVVVVGRNCGLFNITIKQFLKSMLPPISAGILMLVFVFAAKQAFTGINITSLIVQVAAGGIVYVLTLFFVHKASIKELKSLLKTT</sequence>
<feature type="transmembrane region" description="Helical" evidence="7">
    <location>
        <begin position="293"/>
        <end position="315"/>
    </location>
</feature>
<name>A0A1I0DW70_THASX</name>
<dbReference type="CDD" id="cd13127">
    <property type="entry name" value="MATE_tuaB_like"/>
    <property type="match status" value="1"/>
</dbReference>
<evidence type="ECO:0000256" key="6">
    <source>
        <dbReference type="ARBA" id="ARBA00023136"/>
    </source>
</evidence>
<accession>A0A1I0DW70</accession>
<evidence type="ECO:0000256" key="7">
    <source>
        <dbReference type="SAM" id="Phobius"/>
    </source>
</evidence>
<feature type="transmembrane region" description="Helical" evidence="7">
    <location>
        <begin position="446"/>
        <end position="464"/>
    </location>
</feature>
<feature type="transmembrane region" description="Helical" evidence="7">
    <location>
        <begin position="120"/>
        <end position="140"/>
    </location>
</feature>
<proteinExistence type="inferred from homology"/>
<feature type="transmembrane region" description="Helical" evidence="7">
    <location>
        <begin position="210"/>
        <end position="228"/>
    </location>
</feature>
<feature type="transmembrane region" description="Helical" evidence="7">
    <location>
        <begin position="16"/>
        <end position="36"/>
    </location>
</feature>
<organism evidence="8 9">
    <name type="scientific">Thalassotalea agarivorans</name>
    <name type="common">Thalassomonas agarivorans</name>
    <dbReference type="NCBI Taxonomy" id="349064"/>
    <lineage>
        <taxon>Bacteria</taxon>
        <taxon>Pseudomonadati</taxon>
        <taxon>Pseudomonadota</taxon>
        <taxon>Gammaproteobacteria</taxon>
        <taxon>Alteromonadales</taxon>
        <taxon>Colwelliaceae</taxon>
        <taxon>Thalassotalea</taxon>
    </lineage>
</organism>
<gene>
    <name evidence="8" type="ORF">SAMN05660429_01626</name>
</gene>
<feature type="transmembrane region" description="Helical" evidence="7">
    <location>
        <begin position="147"/>
        <end position="170"/>
    </location>
</feature>
<comment type="subcellular location">
    <subcellularLocation>
        <location evidence="1">Cell membrane</location>
        <topology evidence="1">Multi-pass membrane protein</topology>
    </subcellularLocation>
</comment>
<keyword evidence="4 7" id="KW-0812">Transmembrane</keyword>
<keyword evidence="6 7" id="KW-0472">Membrane</keyword>
<evidence type="ECO:0000256" key="2">
    <source>
        <dbReference type="ARBA" id="ARBA00007430"/>
    </source>
</evidence>
<evidence type="ECO:0000256" key="3">
    <source>
        <dbReference type="ARBA" id="ARBA00022475"/>
    </source>
</evidence>
<evidence type="ECO:0000313" key="9">
    <source>
        <dbReference type="Proteomes" id="UP000199308"/>
    </source>
</evidence>
<feature type="transmembrane region" description="Helical" evidence="7">
    <location>
        <begin position="48"/>
        <end position="70"/>
    </location>
</feature>
<keyword evidence="9" id="KW-1185">Reference proteome</keyword>
<evidence type="ECO:0000256" key="5">
    <source>
        <dbReference type="ARBA" id="ARBA00022989"/>
    </source>
</evidence>
<comment type="similarity">
    <text evidence="2">Belongs to the polysaccharide synthase family.</text>
</comment>
<feature type="transmembrane region" description="Helical" evidence="7">
    <location>
        <begin position="357"/>
        <end position="375"/>
    </location>
</feature>
<feature type="transmembrane region" description="Helical" evidence="7">
    <location>
        <begin position="234"/>
        <end position="256"/>
    </location>
</feature>
<dbReference type="PANTHER" id="PTHR30250">
    <property type="entry name" value="PST FAMILY PREDICTED COLANIC ACID TRANSPORTER"/>
    <property type="match status" value="1"/>
</dbReference>
<reference evidence="8 9" key="1">
    <citation type="submission" date="2016-10" db="EMBL/GenBank/DDBJ databases">
        <authorList>
            <person name="de Groot N.N."/>
        </authorList>
    </citation>
    <scope>NUCLEOTIDE SEQUENCE [LARGE SCALE GENOMIC DNA]</scope>
    <source>
        <strain evidence="8 9">DSM 19706</strain>
    </source>
</reference>
<dbReference type="AlphaFoldDB" id="A0A1I0DW70"/>
<dbReference type="STRING" id="349064.SAMN05660429_01626"/>
<feature type="transmembrane region" description="Helical" evidence="7">
    <location>
        <begin position="176"/>
        <end position="198"/>
    </location>
</feature>
<evidence type="ECO:0000256" key="4">
    <source>
        <dbReference type="ARBA" id="ARBA00022692"/>
    </source>
</evidence>
<dbReference type="Proteomes" id="UP000199308">
    <property type="component" value="Unassembled WGS sequence"/>
</dbReference>
<dbReference type="OrthoDB" id="8538786at2"/>
<evidence type="ECO:0000313" key="8">
    <source>
        <dbReference type="EMBL" id="SET36863.1"/>
    </source>
</evidence>
<feature type="transmembrane region" description="Helical" evidence="7">
    <location>
        <begin position="321"/>
        <end position="337"/>
    </location>
</feature>
<dbReference type="Pfam" id="PF13440">
    <property type="entry name" value="Polysacc_synt_3"/>
    <property type="match status" value="1"/>
</dbReference>
<dbReference type="InterPro" id="IPR050833">
    <property type="entry name" value="Poly_Biosynth_Transport"/>
</dbReference>
<dbReference type="PANTHER" id="PTHR30250:SF10">
    <property type="entry name" value="LIPOPOLYSACCHARIDE BIOSYNTHESIS PROTEIN WZXC"/>
    <property type="match status" value="1"/>
</dbReference>
<keyword evidence="5 7" id="KW-1133">Transmembrane helix</keyword>
<protein>
    <submittedName>
        <fullName evidence="8">Membrane protein involved in the export of O-antigen and teichoic acid</fullName>
    </submittedName>
</protein>
<keyword evidence="3" id="KW-1003">Cell membrane</keyword>
<feature type="transmembrane region" description="Helical" evidence="7">
    <location>
        <begin position="381"/>
        <end position="401"/>
    </location>
</feature>
<feature type="transmembrane region" description="Helical" evidence="7">
    <location>
        <begin position="413"/>
        <end position="434"/>
    </location>
</feature>